<keyword evidence="1" id="KW-0677">Repeat</keyword>
<name>A0ABR4AVP2_9LECA</name>
<proteinExistence type="inferred from homology"/>
<comment type="subunit">
    <text evidence="3">Component of the ER membrane protein complex (EMC).</text>
</comment>
<accession>A0ABR4AVP2</accession>
<evidence type="ECO:0000256" key="1">
    <source>
        <dbReference type="ARBA" id="ARBA00022737"/>
    </source>
</evidence>
<dbReference type="InterPro" id="IPR039856">
    <property type="entry name" value="EMC2-like"/>
</dbReference>
<evidence type="ECO:0000256" key="3">
    <source>
        <dbReference type="RuleBase" id="RU367091"/>
    </source>
</evidence>
<keyword evidence="3" id="KW-0472">Membrane</keyword>
<evidence type="ECO:0000313" key="6">
    <source>
        <dbReference type="Proteomes" id="UP001590951"/>
    </source>
</evidence>
<protein>
    <recommendedName>
        <fullName evidence="3">ER membrane protein complex subunit 2</fullName>
    </recommendedName>
</protein>
<keyword evidence="3" id="KW-0256">Endoplasmic reticulum</keyword>
<comment type="subcellular location">
    <subcellularLocation>
        <location evidence="3">Endoplasmic reticulum membrane</location>
        <topology evidence="3">Peripheral membrane protein</topology>
        <orientation evidence="3">Cytoplasmic side</orientation>
    </subcellularLocation>
</comment>
<feature type="domain" description="EMC2 TPR-like" evidence="4">
    <location>
        <begin position="111"/>
        <end position="205"/>
    </location>
</feature>
<keyword evidence="2" id="KW-0802">TPR repeat</keyword>
<evidence type="ECO:0000259" key="4">
    <source>
        <dbReference type="Pfam" id="PF22890"/>
    </source>
</evidence>
<dbReference type="SUPFAM" id="SSF48452">
    <property type="entry name" value="TPR-like"/>
    <property type="match status" value="1"/>
</dbReference>
<gene>
    <name evidence="5" type="ORF">ABVK25_009961</name>
</gene>
<sequence length="322" mass="35805">MSLSSSLRHSNSEALSLSQQSTQYLQKHTSTGTSTIPIAFISYPESTELWLMYEKLLLSCLRTGDDKAAHLCIEKLIDRFGATNERVMGLRGLYQEAVAKDDAALGRILHEYDEVLAEDPVNTPVAKRRIALLQSLSRTTDAIDALTELLESSPTDIEAWTELSDLYLSQSLFPQAIFCLEEVLLVVPSAWNIHARLGEVLYVSATSGNESADGKTLAEAMRRFCRSIELCDDYLRGYYGLKMTTDRLLSAFPDNSKAAGQIMSTDNGELPMPSTATVRRLNEKATSKLAEITRRTTDRGYNYAEVVAAKELLDKSTQTKQR</sequence>
<dbReference type="Pfam" id="PF22890">
    <property type="entry name" value="TPR_EMC2"/>
    <property type="match status" value="1"/>
</dbReference>
<dbReference type="InterPro" id="IPR055217">
    <property type="entry name" value="TPR_EMC2"/>
</dbReference>
<organism evidence="5 6">
    <name type="scientific">Lepraria finkii</name>
    <dbReference type="NCBI Taxonomy" id="1340010"/>
    <lineage>
        <taxon>Eukaryota</taxon>
        <taxon>Fungi</taxon>
        <taxon>Dikarya</taxon>
        <taxon>Ascomycota</taxon>
        <taxon>Pezizomycotina</taxon>
        <taxon>Lecanoromycetes</taxon>
        <taxon>OSLEUM clade</taxon>
        <taxon>Lecanoromycetidae</taxon>
        <taxon>Lecanorales</taxon>
        <taxon>Lecanorineae</taxon>
        <taxon>Stereocaulaceae</taxon>
        <taxon>Lepraria</taxon>
    </lineage>
</organism>
<keyword evidence="6" id="KW-1185">Reference proteome</keyword>
<dbReference type="EMBL" id="JBHFEH010000058">
    <property type="protein sequence ID" value="KAL2049738.1"/>
    <property type="molecule type" value="Genomic_DNA"/>
</dbReference>
<dbReference type="PANTHER" id="PTHR12760">
    <property type="entry name" value="TETRATRICOPEPTIDE REPEAT PROTEIN"/>
    <property type="match status" value="1"/>
</dbReference>
<evidence type="ECO:0000313" key="5">
    <source>
        <dbReference type="EMBL" id="KAL2049738.1"/>
    </source>
</evidence>
<dbReference type="Gene3D" id="1.25.40.10">
    <property type="entry name" value="Tetratricopeptide repeat domain"/>
    <property type="match status" value="1"/>
</dbReference>
<comment type="similarity">
    <text evidence="3">Belongs to the EMC2 family.</text>
</comment>
<reference evidence="5 6" key="1">
    <citation type="submission" date="2024-09" db="EMBL/GenBank/DDBJ databases">
        <title>Rethinking Asexuality: The Enigmatic Case of Functional Sexual Genes in Lepraria (Stereocaulaceae).</title>
        <authorList>
            <person name="Doellman M."/>
            <person name="Sun Y."/>
            <person name="Barcenas-Pena A."/>
            <person name="Lumbsch H.T."/>
            <person name="Grewe F."/>
        </authorList>
    </citation>
    <scope>NUCLEOTIDE SEQUENCE [LARGE SCALE GENOMIC DNA]</scope>
    <source>
        <strain evidence="5 6">Grewe 0041</strain>
    </source>
</reference>
<evidence type="ECO:0000256" key="2">
    <source>
        <dbReference type="ARBA" id="ARBA00022803"/>
    </source>
</evidence>
<comment type="caution">
    <text evidence="5">The sequence shown here is derived from an EMBL/GenBank/DDBJ whole genome shotgun (WGS) entry which is preliminary data.</text>
</comment>
<dbReference type="Proteomes" id="UP001590951">
    <property type="component" value="Unassembled WGS sequence"/>
</dbReference>
<comment type="function">
    <text evidence="3">Part of the endoplasmic reticulum membrane protein complex (EMC) that enables the energy-independent insertion into endoplasmic reticulum membranes of newly synthesized membrane proteins.</text>
</comment>
<dbReference type="InterPro" id="IPR011990">
    <property type="entry name" value="TPR-like_helical_dom_sf"/>
</dbReference>